<dbReference type="SUPFAM" id="SSF48179">
    <property type="entry name" value="6-phosphogluconate dehydrogenase C-terminal domain-like"/>
    <property type="match status" value="1"/>
</dbReference>
<comment type="caution">
    <text evidence="6">The sequence shown here is derived from an EMBL/GenBank/DDBJ whole genome shotgun (WGS) entry which is preliminary data.</text>
</comment>
<evidence type="ECO:0000259" key="5">
    <source>
        <dbReference type="Pfam" id="PF03446"/>
    </source>
</evidence>
<dbReference type="NCBIfam" id="NF007161">
    <property type="entry name" value="PRK09599.1"/>
    <property type="match status" value="1"/>
</dbReference>
<dbReference type="Proteomes" id="UP000176923">
    <property type="component" value="Unassembled WGS sequence"/>
</dbReference>
<dbReference type="GO" id="GO:0016054">
    <property type="term" value="P:organic acid catabolic process"/>
    <property type="evidence" value="ECO:0007669"/>
    <property type="project" value="UniProtKB-ARBA"/>
</dbReference>
<dbReference type="GO" id="GO:0050661">
    <property type="term" value="F:NADP binding"/>
    <property type="evidence" value="ECO:0007669"/>
    <property type="project" value="InterPro"/>
</dbReference>
<dbReference type="Gene3D" id="1.10.1040.10">
    <property type="entry name" value="N-(1-d-carboxylethyl)-l-norvaline Dehydrogenase, domain 2"/>
    <property type="match status" value="1"/>
</dbReference>
<keyword evidence="2" id="KW-0560">Oxidoreductase</keyword>
<dbReference type="InterPro" id="IPR008927">
    <property type="entry name" value="6-PGluconate_DH-like_C_sf"/>
</dbReference>
<dbReference type="InterPro" id="IPR006115">
    <property type="entry name" value="6PGDH_NADP-bd"/>
</dbReference>
<sequence>MKIGFIGLGRMGANMVLHMLEEGVDVSAYNRSPEKTKELVEENKQQITNNKKKGTLIPSYSIKELVGQLASPKIIWIMVAAGAPVDSVIEELLNAGIGPGDIIIDGGNSFYKDTERRFKQLKEKKIHYLGIGTSGGLDGARNGACLMIGGEKEVFEGLTPLFNSLIGTMGTYTYFGEGGAGHFVKMVHNGIEYGMLQSIGEGFDLLHQSPYKLDLKAVSGNWTKGSVVRGWLVELLDKYLQKDPNITQSDGRVGGGETGRWMLETAKEAGIKMYALEAAVRYREDSGKGPTFTGKVITAIRWMFGRHEK</sequence>
<dbReference type="InterPro" id="IPR006183">
    <property type="entry name" value="Pgluconate_DH"/>
</dbReference>
<feature type="domain" description="6-phosphogluconate dehydrogenase NADP-binding" evidence="5">
    <location>
        <begin position="2"/>
        <end position="165"/>
    </location>
</feature>
<feature type="domain" description="6-phosphogluconate dehydrogenase C-terminal" evidence="4">
    <location>
        <begin position="181"/>
        <end position="286"/>
    </location>
</feature>
<accession>A0A1F5ZNC9</accession>
<dbReference type="InterPro" id="IPR006114">
    <property type="entry name" value="6PGDH_C"/>
</dbReference>
<dbReference type="GO" id="GO:0019521">
    <property type="term" value="P:D-gluconate metabolic process"/>
    <property type="evidence" value="ECO:0007669"/>
    <property type="project" value="UniProtKB-KW"/>
</dbReference>
<dbReference type="EMBL" id="MFJL01000032">
    <property type="protein sequence ID" value="OGG14006.1"/>
    <property type="molecule type" value="Genomic_DNA"/>
</dbReference>
<gene>
    <name evidence="6" type="ORF">A3D77_03410</name>
</gene>
<dbReference type="Gene3D" id="3.40.50.720">
    <property type="entry name" value="NAD(P)-binding Rossmann-like Domain"/>
    <property type="match status" value="1"/>
</dbReference>
<evidence type="ECO:0000256" key="2">
    <source>
        <dbReference type="ARBA" id="ARBA00023002"/>
    </source>
</evidence>
<evidence type="ECO:0000256" key="1">
    <source>
        <dbReference type="ARBA" id="ARBA00008419"/>
    </source>
</evidence>
<dbReference type="GO" id="GO:0004616">
    <property type="term" value="F:phosphogluconate dehydrogenase (decarboxylating) activity"/>
    <property type="evidence" value="ECO:0007669"/>
    <property type="project" value="InterPro"/>
</dbReference>
<name>A0A1F5ZNC9_9BACT</name>
<proteinExistence type="inferred from homology"/>
<evidence type="ECO:0000256" key="3">
    <source>
        <dbReference type="ARBA" id="ARBA00023064"/>
    </source>
</evidence>
<dbReference type="InterPro" id="IPR002204">
    <property type="entry name" value="3-OH-isobutyrate_DH-rel_CS"/>
</dbReference>
<dbReference type="STRING" id="1798382.A3D77_03410"/>
<evidence type="ECO:0000313" key="6">
    <source>
        <dbReference type="EMBL" id="OGG14006.1"/>
    </source>
</evidence>
<dbReference type="PROSITE" id="PS00895">
    <property type="entry name" value="3_HYDROXYISOBUT_DH"/>
    <property type="match status" value="1"/>
</dbReference>
<dbReference type="InterPro" id="IPR004849">
    <property type="entry name" value="6DGDH_YqeC"/>
</dbReference>
<evidence type="ECO:0000259" key="4">
    <source>
        <dbReference type="Pfam" id="PF00393"/>
    </source>
</evidence>
<dbReference type="GO" id="GO:0006098">
    <property type="term" value="P:pentose-phosphate shunt"/>
    <property type="evidence" value="ECO:0007669"/>
    <property type="project" value="InterPro"/>
</dbReference>
<dbReference type="AlphaFoldDB" id="A0A1F5ZNC9"/>
<keyword evidence="3" id="KW-0311">Gluconate utilization</keyword>
<dbReference type="SUPFAM" id="SSF51735">
    <property type="entry name" value="NAD(P)-binding Rossmann-fold domains"/>
    <property type="match status" value="1"/>
</dbReference>
<dbReference type="InterPro" id="IPR036291">
    <property type="entry name" value="NAD(P)-bd_dom_sf"/>
</dbReference>
<dbReference type="InterPro" id="IPR013328">
    <property type="entry name" value="6PGD_dom2"/>
</dbReference>
<organism evidence="6 7">
    <name type="scientific">Candidatus Gottesmanbacteria bacterium RIFCSPHIGHO2_02_FULL_39_11</name>
    <dbReference type="NCBI Taxonomy" id="1798382"/>
    <lineage>
        <taxon>Bacteria</taxon>
        <taxon>Candidatus Gottesmaniibacteriota</taxon>
    </lineage>
</organism>
<evidence type="ECO:0000313" key="7">
    <source>
        <dbReference type="Proteomes" id="UP000176923"/>
    </source>
</evidence>
<protein>
    <submittedName>
        <fullName evidence="6">6-phosphogluconate dehydrogenase (Decarboxylating)</fullName>
    </submittedName>
</protein>
<dbReference type="PRINTS" id="PR00076">
    <property type="entry name" value="6PGDHDRGNASE"/>
</dbReference>
<dbReference type="NCBIfam" id="TIGR00872">
    <property type="entry name" value="gnd_rel"/>
    <property type="match status" value="1"/>
</dbReference>
<comment type="similarity">
    <text evidence="1">Belongs to the 6-phosphogluconate dehydrogenase family.</text>
</comment>
<dbReference type="Pfam" id="PF00393">
    <property type="entry name" value="6PGD"/>
    <property type="match status" value="1"/>
</dbReference>
<dbReference type="Pfam" id="PF03446">
    <property type="entry name" value="NAD_binding_2"/>
    <property type="match status" value="1"/>
</dbReference>
<dbReference type="PANTHER" id="PTHR11811">
    <property type="entry name" value="6-PHOSPHOGLUCONATE DEHYDROGENASE"/>
    <property type="match status" value="1"/>
</dbReference>
<reference evidence="6 7" key="1">
    <citation type="journal article" date="2016" name="Nat. Commun.">
        <title>Thousands of microbial genomes shed light on interconnected biogeochemical processes in an aquifer system.</title>
        <authorList>
            <person name="Anantharaman K."/>
            <person name="Brown C.T."/>
            <person name="Hug L.A."/>
            <person name="Sharon I."/>
            <person name="Castelle C.J."/>
            <person name="Probst A.J."/>
            <person name="Thomas B.C."/>
            <person name="Singh A."/>
            <person name="Wilkins M.J."/>
            <person name="Karaoz U."/>
            <person name="Brodie E.L."/>
            <person name="Williams K.H."/>
            <person name="Hubbard S.S."/>
            <person name="Banfield J.F."/>
        </authorList>
    </citation>
    <scope>NUCLEOTIDE SEQUENCE [LARGE SCALE GENOMIC DNA]</scope>
</reference>